<name>A0ABP5F1I7_9MICO</name>
<dbReference type="NCBIfam" id="TIGR02135">
    <property type="entry name" value="phoU_full"/>
    <property type="match status" value="1"/>
</dbReference>
<dbReference type="SUPFAM" id="SSF109755">
    <property type="entry name" value="PhoU-like"/>
    <property type="match status" value="1"/>
</dbReference>
<keyword evidence="5" id="KW-1185">Reference proteome</keyword>
<keyword evidence="2" id="KW-0813">Transport</keyword>
<dbReference type="InterPro" id="IPR026022">
    <property type="entry name" value="PhoU_dom"/>
</dbReference>
<dbReference type="Pfam" id="PF01895">
    <property type="entry name" value="PhoU"/>
    <property type="match status" value="2"/>
</dbReference>
<comment type="caution">
    <text evidence="4">The sequence shown here is derived from an EMBL/GenBank/DDBJ whole genome shotgun (WGS) entry which is preliminary data.</text>
</comment>
<evidence type="ECO:0000313" key="4">
    <source>
        <dbReference type="EMBL" id="GAA2011948.1"/>
    </source>
</evidence>
<comment type="subunit">
    <text evidence="2">Homodimer.</text>
</comment>
<proteinExistence type="inferred from homology"/>
<dbReference type="PANTHER" id="PTHR42930">
    <property type="entry name" value="PHOSPHATE-SPECIFIC TRANSPORT SYSTEM ACCESSORY PROTEIN PHOU"/>
    <property type="match status" value="1"/>
</dbReference>
<dbReference type="PIRSF" id="PIRSF003107">
    <property type="entry name" value="PhoU"/>
    <property type="match status" value="1"/>
</dbReference>
<feature type="domain" description="PhoU" evidence="3">
    <location>
        <begin position="135"/>
        <end position="205"/>
    </location>
</feature>
<dbReference type="Proteomes" id="UP001500755">
    <property type="component" value="Unassembled WGS sequence"/>
</dbReference>
<dbReference type="InterPro" id="IPR038078">
    <property type="entry name" value="PhoU-like_sf"/>
</dbReference>
<dbReference type="RefSeq" id="WP_344310047.1">
    <property type="nucleotide sequence ID" value="NZ_BAAANO010000024.1"/>
</dbReference>
<accession>A0ABP5F1I7</accession>
<dbReference type="EMBL" id="BAAANO010000024">
    <property type="protein sequence ID" value="GAA2011948.1"/>
    <property type="molecule type" value="Genomic_DNA"/>
</dbReference>
<organism evidence="4 5">
    <name type="scientific">Brevibacterium samyangense</name>
    <dbReference type="NCBI Taxonomy" id="366888"/>
    <lineage>
        <taxon>Bacteria</taxon>
        <taxon>Bacillati</taxon>
        <taxon>Actinomycetota</taxon>
        <taxon>Actinomycetes</taxon>
        <taxon>Micrococcales</taxon>
        <taxon>Brevibacteriaceae</taxon>
        <taxon>Brevibacterium</taxon>
    </lineage>
</organism>
<protein>
    <recommendedName>
        <fullName evidence="2">Phosphate-specific transport system accessory protein PhoU</fullName>
    </recommendedName>
</protein>
<keyword evidence="2" id="KW-0963">Cytoplasm</keyword>
<evidence type="ECO:0000259" key="3">
    <source>
        <dbReference type="Pfam" id="PF01895"/>
    </source>
</evidence>
<gene>
    <name evidence="4" type="primary">phoU</name>
    <name evidence="4" type="ORF">GCM10009755_24200</name>
</gene>
<comment type="similarity">
    <text evidence="2">Belongs to the PhoU family.</text>
</comment>
<keyword evidence="1 2" id="KW-0592">Phosphate transport</keyword>
<evidence type="ECO:0000256" key="2">
    <source>
        <dbReference type="PIRNR" id="PIRNR003107"/>
    </source>
</evidence>
<dbReference type="Gene3D" id="1.20.58.220">
    <property type="entry name" value="Phosphate transport system protein phou homolog 2, domain 2"/>
    <property type="match status" value="1"/>
</dbReference>
<reference evidence="5" key="1">
    <citation type="journal article" date="2019" name="Int. J. Syst. Evol. Microbiol.">
        <title>The Global Catalogue of Microorganisms (GCM) 10K type strain sequencing project: providing services to taxonomists for standard genome sequencing and annotation.</title>
        <authorList>
            <consortium name="The Broad Institute Genomics Platform"/>
            <consortium name="The Broad Institute Genome Sequencing Center for Infectious Disease"/>
            <person name="Wu L."/>
            <person name="Ma J."/>
        </authorList>
    </citation>
    <scope>NUCLEOTIDE SEQUENCE [LARGE SCALE GENOMIC DNA]</scope>
    <source>
        <strain evidence="5">JCM 14546</strain>
    </source>
</reference>
<dbReference type="PANTHER" id="PTHR42930:SF3">
    <property type="entry name" value="PHOSPHATE-SPECIFIC TRANSPORT SYSTEM ACCESSORY PROTEIN PHOU"/>
    <property type="match status" value="1"/>
</dbReference>
<comment type="subcellular location">
    <subcellularLocation>
        <location evidence="2">Cytoplasm</location>
    </subcellularLocation>
</comment>
<feature type="domain" description="PhoU" evidence="3">
    <location>
        <begin position="19"/>
        <end position="103"/>
    </location>
</feature>
<sequence length="233" mass="25397">MREVFKNELDTISADLIALANKVLEAIDNANESLQNNDLELAEKVIDADSVIDILVAEIDKEAATFLALQAPVAVDLRVVIAALKMSVAMERMGDLARHISSQVRIRHPKPALPAPFEDVFLQFGRSAHRIAVSMVQLLENPGLGAVPMISNIDQELDELHLRVFTLIAEADMSVVTPSQIADVTLLARYYERFGDQAVNVSQKVEYLLTGSFSPELSAKDEGTAGAQTTKTA</sequence>
<comment type="function">
    <text evidence="2">Plays a role in the regulation of phosphate uptake.</text>
</comment>
<evidence type="ECO:0000256" key="1">
    <source>
        <dbReference type="ARBA" id="ARBA00022592"/>
    </source>
</evidence>
<dbReference type="InterPro" id="IPR028366">
    <property type="entry name" value="PhoU"/>
</dbReference>
<evidence type="ECO:0000313" key="5">
    <source>
        <dbReference type="Proteomes" id="UP001500755"/>
    </source>
</evidence>